<dbReference type="FunFam" id="3.10.580.10:FF:000002">
    <property type="entry name" value="Magnesium/cobalt efflux protein CorC"/>
    <property type="match status" value="1"/>
</dbReference>
<dbReference type="PROSITE" id="PS51371">
    <property type="entry name" value="CBS"/>
    <property type="match status" value="2"/>
</dbReference>
<keyword evidence="7 9" id="KW-0129">CBS domain</keyword>
<evidence type="ECO:0000256" key="2">
    <source>
        <dbReference type="ARBA" id="ARBA00006337"/>
    </source>
</evidence>
<name>A0A0V8GCD1_9BACL</name>
<feature type="transmembrane region" description="Helical" evidence="11">
    <location>
        <begin position="99"/>
        <end position="125"/>
    </location>
</feature>
<dbReference type="RefSeq" id="WP_058265931.1">
    <property type="nucleotide sequence ID" value="NZ_FMYN01000006.1"/>
</dbReference>
<evidence type="ECO:0000313" key="14">
    <source>
        <dbReference type="EMBL" id="KSU47932.1"/>
    </source>
</evidence>
<dbReference type="CDD" id="cd04590">
    <property type="entry name" value="CBS_pair_CorC_HlyC_assoc"/>
    <property type="match status" value="1"/>
</dbReference>
<reference evidence="14 15" key="1">
    <citation type="journal article" date="2015" name="Int. J. Syst. Evol. Microbiol.">
        <title>Exiguobacterium enclense sp. nov., isolated from sediment.</title>
        <authorList>
            <person name="Dastager S.G."/>
            <person name="Mawlankar R."/>
            <person name="Sonalkar V.V."/>
            <person name="Thorat M.N."/>
            <person name="Mual P."/>
            <person name="Verma A."/>
            <person name="Krishnamurthi S."/>
            <person name="Tang S.K."/>
            <person name="Li W.J."/>
        </authorList>
    </citation>
    <scope>NUCLEOTIDE SEQUENCE [LARGE SCALE GENOMIC DNA]</scope>
    <source>
        <strain evidence="14 15">NIO-1109</strain>
    </source>
</reference>
<feature type="transmembrane region" description="Helical" evidence="11">
    <location>
        <begin position="6"/>
        <end position="30"/>
    </location>
</feature>
<dbReference type="InterPro" id="IPR044751">
    <property type="entry name" value="Ion_transp-like_CBS"/>
</dbReference>
<sequence length="433" mass="48075">MDIVLTLNLLLLVVLIGLTAFFVGSEFAVVKVRMSRLDQMVQEGKKGAVLAKKVAGDLDYYLSACQLGITITALGLGALGKPTVEKLLTPVFDELGVAVALSTILSYSIAFIFVTFLHVVIGELAPKTLAIQYAERMTLLLAPSLYVFGKIMYPFIWIMNGSARVLLRTFGVKPAGHEQAHSEEELKIIMAQSFQSGEINQSELALMQNVFAFDERVTRDIMVPRMNMMVISDEMSWENLLQTMSDNPYTRYPVSEGTDKDRISGYINVKEVLAHHAVQDERELASFLKPLPVVSELTPLQETLLKMKQTRSHIALVIDEYGGTSGLITMEDILEEIVGDIRDEFDEAEQAEIEQLPDGSYRLAGTVLLVEIEERFGLRFTEAEAVDTIGGYIQSRTAAFEEGTIVADEAFTLEILRSAQYQIQDVKLTLPSS</sequence>
<feature type="transmembrane region" description="Helical" evidence="11">
    <location>
        <begin position="60"/>
        <end position="79"/>
    </location>
</feature>
<dbReference type="PANTHER" id="PTHR43099:SF2">
    <property type="entry name" value="UPF0053 PROTEIN YRKA"/>
    <property type="match status" value="1"/>
</dbReference>
<accession>A0A0V8GCD1</accession>
<dbReference type="InterPro" id="IPR036318">
    <property type="entry name" value="FAD-bd_PCMH-like_sf"/>
</dbReference>
<evidence type="ECO:0000256" key="9">
    <source>
        <dbReference type="PROSITE-ProRule" id="PRU00703"/>
    </source>
</evidence>
<keyword evidence="6 10" id="KW-1133">Transmembrane helix</keyword>
<evidence type="ECO:0000256" key="10">
    <source>
        <dbReference type="PROSITE-ProRule" id="PRU01193"/>
    </source>
</evidence>
<dbReference type="InterPro" id="IPR000644">
    <property type="entry name" value="CBS_dom"/>
</dbReference>
<evidence type="ECO:0000256" key="8">
    <source>
        <dbReference type="ARBA" id="ARBA00023136"/>
    </source>
</evidence>
<dbReference type="SUPFAM" id="SSF54631">
    <property type="entry name" value="CBS-domain pair"/>
    <property type="match status" value="1"/>
</dbReference>
<dbReference type="Gene3D" id="3.10.580.10">
    <property type="entry name" value="CBS-domain"/>
    <property type="match status" value="1"/>
</dbReference>
<evidence type="ECO:0000256" key="7">
    <source>
        <dbReference type="ARBA" id="ARBA00023122"/>
    </source>
</evidence>
<feature type="domain" description="CNNM transmembrane" evidence="13">
    <location>
        <begin position="1"/>
        <end position="203"/>
    </location>
</feature>
<dbReference type="InterPro" id="IPR051676">
    <property type="entry name" value="UPF0053_domain"/>
</dbReference>
<dbReference type="PANTHER" id="PTHR43099">
    <property type="entry name" value="UPF0053 PROTEIN YRKA"/>
    <property type="match status" value="1"/>
</dbReference>
<keyword evidence="4 10" id="KW-0812">Transmembrane</keyword>
<evidence type="ECO:0000256" key="3">
    <source>
        <dbReference type="ARBA" id="ARBA00022475"/>
    </source>
</evidence>
<dbReference type="GO" id="GO:0005886">
    <property type="term" value="C:plasma membrane"/>
    <property type="evidence" value="ECO:0007669"/>
    <property type="project" value="UniProtKB-SubCell"/>
</dbReference>
<evidence type="ECO:0000259" key="13">
    <source>
        <dbReference type="PROSITE" id="PS51846"/>
    </source>
</evidence>
<protein>
    <submittedName>
        <fullName evidence="14">Transporter associated domain protein</fullName>
    </submittedName>
</protein>
<dbReference type="SUPFAM" id="SSF56176">
    <property type="entry name" value="FAD-binding/transporter-associated domain-like"/>
    <property type="match status" value="1"/>
</dbReference>
<evidence type="ECO:0000256" key="6">
    <source>
        <dbReference type="ARBA" id="ARBA00022989"/>
    </source>
</evidence>
<dbReference type="Gene3D" id="3.30.465.10">
    <property type="match status" value="1"/>
</dbReference>
<comment type="subcellular location">
    <subcellularLocation>
        <location evidence="1">Cell membrane</location>
        <topology evidence="1">Multi-pass membrane protein</topology>
    </subcellularLocation>
</comment>
<dbReference type="InterPro" id="IPR046342">
    <property type="entry name" value="CBS_dom_sf"/>
</dbReference>
<feature type="transmembrane region" description="Helical" evidence="11">
    <location>
        <begin position="137"/>
        <end position="159"/>
    </location>
</feature>
<dbReference type="InterPro" id="IPR005170">
    <property type="entry name" value="Transptr-assoc_dom"/>
</dbReference>
<dbReference type="Proteomes" id="UP000053797">
    <property type="component" value="Unassembled WGS sequence"/>
</dbReference>
<evidence type="ECO:0000256" key="5">
    <source>
        <dbReference type="ARBA" id="ARBA00022737"/>
    </source>
</evidence>
<dbReference type="Pfam" id="PF03471">
    <property type="entry name" value="CorC_HlyC"/>
    <property type="match status" value="1"/>
</dbReference>
<dbReference type="SMART" id="SM00116">
    <property type="entry name" value="CBS"/>
    <property type="match status" value="1"/>
</dbReference>
<dbReference type="InterPro" id="IPR002550">
    <property type="entry name" value="CNNM"/>
</dbReference>
<evidence type="ECO:0000256" key="1">
    <source>
        <dbReference type="ARBA" id="ARBA00004651"/>
    </source>
</evidence>
<feature type="domain" description="CBS" evidence="12">
    <location>
        <begin position="222"/>
        <end position="284"/>
    </location>
</feature>
<dbReference type="GO" id="GO:0050660">
    <property type="term" value="F:flavin adenine dinucleotide binding"/>
    <property type="evidence" value="ECO:0007669"/>
    <property type="project" value="InterPro"/>
</dbReference>
<dbReference type="Pfam" id="PF01595">
    <property type="entry name" value="CNNM"/>
    <property type="match status" value="1"/>
</dbReference>
<keyword evidence="8 10" id="KW-0472">Membrane</keyword>
<dbReference type="OrthoDB" id="9798188at2"/>
<proteinExistence type="inferred from homology"/>
<organism evidence="14 15">
    <name type="scientific">Exiguobacterium indicum</name>
    <dbReference type="NCBI Taxonomy" id="296995"/>
    <lineage>
        <taxon>Bacteria</taxon>
        <taxon>Bacillati</taxon>
        <taxon>Bacillota</taxon>
        <taxon>Bacilli</taxon>
        <taxon>Bacillales</taxon>
        <taxon>Bacillales Family XII. Incertae Sedis</taxon>
        <taxon>Exiguobacterium</taxon>
    </lineage>
</organism>
<evidence type="ECO:0000256" key="11">
    <source>
        <dbReference type="SAM" id="Phobius"/>
    </source>
</evidence>
<gene>
    <name evidence="14" type="ORF">AS033_14850</name>
</gene>
<dbReference type="InterPro" id="IPR016169">
    <property type="entry name" value="FAD-bd_PCMH_sub2"/>
</dbReference>
<evidence type="ECO:0000256" key="4">
    <source>
        <dbReference type="ARBA" id="ARBA00022692"/>
    </source>
</evidence>
<keyword evidence="3" id="KW-1003">Cell membrane</keyword>
<evidence type="ECO:0000259" key="12">
    <source>
        <dbReference type="PROSITE" id="PS51371"/>
    </source>
</evidence>
<feature type="domain" description="CBS" evidence="12">
    <location>
        <begin position="287"/>
        <end position="344"/>
    </location>
</feature>
<keyword evidence="5" id="KW-0677">Repeat</keyword>
<dbReference type="AlphaFoldDB" id="A0A0V8GCD1"/>
<comment type="similarity">
    <text evidence="2">Belongs to the UPF0053 family.</text>
</comment>
<dbReference type="EMBL" id="LNQL01000006">
    <property type="protein sequence ID" value="KSU47932.1"/>
    <property type="molecule type" value="Genomic_DNA"/>
</dbReference>
<dbReference type="PROSITE" id="PS51846">
    <property type="entry name" value="CNNM"/>
    <property type="match status" value="1"/>
</dbReference>
<comment type="caution">
    <text evidence="14">The sequence shown here is derived from an EMBL/GenBank/DDBJ whole genome shotgun (WGS) entry which is preliminary data.</text>
</comment>
<dbReference type="SMART" id="SM01091">
    <property type="entry name" value="CorC_HlyC"/>
    <property type="match status" value="1"/>
</dbReference>
<dbReference type="Pfam" id="PF00571">
    <property type="entry name" value="CBS"/>
    <property type="match status" value="2"/>
</dbReference>
<evidence type="ECO:0000313" key="15">
    <source>
        <dbReference type="Proteomes" id="UP000053797"/>
    </source>
</evidence>